<keyword evidence="2" id="KW-0472">Membrane</keyword>
<keyword evidence="4" id="KW-1185">Reference proteome</keyword>
<keyword evidence="2" id="KW-1133">Transmembrane helix</keyword>
<protein>
    <submittedName>
        <fullName evidence="3">Uncharacterized protein</fullName>
    </submittedName>
</protein>
<feature type="transmembrane region" description="Helical" evidence="2">
    <location>
        <begin position="103"/>
        <end position="126"/>
    </location>
</feature>
<reference evidence="3 4" key="1">
    <citation type="journal article" date="2023" name="Plants (Basel)">
        <title>Bridging the Gap: Combining Genomics and Transcriptomics Approaches to Understand Stylosanthes scabra, an Orphan Legume from the Brazilian Caatinga.</title>
        <authorList>
            <person name="Ferreira-Neto J.R.C."/>
            <person name="da Silva M.D."/>
            <person name="Binneck E."/>
            <person name="de Melo N.F."/>
            <person name="da Silva R.H."/>
            <person name="de Melo A.L.T.M."/>
            <person name="Pandolfi V."/>
            <person name="Bustamante F.O."/>
            <person name="Brasileiro-Vidal A.C."/>
            <person name="Benko-Iseppon A.M."/>
        </authorList>
    </citation>
    <scope>NUCLEOTIDE SEQUENCE [LARGE SCALE GENOMIC DNA]</scope>
    <source>
        <tissue evidence="3">Leaves</tissue>
    </source>
</reference>
<sequence length="130" mass="14792">MNSSDQYHDALDYTLLGRSVVDDSQQPINTPLDPEPLASSEQPPLDIIYISSDSDSEPKEEDSRDLSRNEISVEEEPEEEADVPLSRKWSMCHIQNMTSPSNLCLHILCFLIHFICIHMELMVLFISSLI</sequence>
<evidence type="ECO:0000256" key="1">
    <source>
        <dbReference type="SAM" id="MobiDB-lite"/>
    </source>
</evidence>
<dbReference type="EMBL" id="JASCZI010211647">
    <property type="protein sequence ID" value="MED6195505.1"/>
    <property type="molecule type" value="Genomic_DNA"/>
</dbReference>
<gene>
    <name evidence="3" type="ORF">PIB30_038451</name>
</gene>
<feature type="compositionally biased region" description="Acidic residues" evidence="1">
    <location>
        <begin position="72"/>
        <end position="82"/>
    </location>
</feature>
<dbReference type="Proteomes" id="UP001341840">
    <property type="component" value="Unassembled WGS sequence"/>
</dbReference>
<evidence type="ECO:0000313" key="3">
    <source>
        <dbReference type="EMBL" id="MED6195505.1"/>
    </source>
</evidence>
<proteinExistence type="predicted"/>
<evidence type="ECO:0000313" key="4">
    <source>
        <dbReference type="Proteomes" id="UP001341840"/>
    </source>
</evidence>
<name>A0ABU6XEE3_9FABA</name>
<feature type="region of interest" description="Disordered" evidence="1">
    <location>
        <begin position="22"/>
        <end position="84"/>
    </location>
</feature>
<keyword evidence="2" id="KW-0812">Transmembrane</keyword>
<comment type="caution">
    <text evidence="3">The sequence shown here is derived from an EMBL/GenBank/DDBJ whole genome shotgun (WGS) entry which is preliminary data.</text>
</comment>
<organism evidence="3 4">
    <name type="scientific">Stylosanthes scabra</name>
    <dbReference type="NCBI Taxonomy" id="79078"/>
    <lineage>
        <taxon>Eukaryota</taxon>
        <taxon>Viridiplantae</taxon>
        <taxon>Streptophyta</taxon>
        <taxon>Embryophyta</taxon>
        <taxon>Tracheophyta</taxon>
        <taxon>Spermatophyta</taxon>
        <taxon>Magnoliopsida</taxon>
        <taxon>eudicotyledons</taxon>
        <taxon>Gunneridae</taxon>
        <taxon>Pentapetalae</taxon>
        <taxon>rosids</taxon>
        <taxon>fabids</taxon>
        <taxon>Fabales</taxon>
        <taxon>Fabaceae</taxon>
        <taxon>Papilionoideae</taxon>
        <taxon>50 kb inversion clade</taxon>
        <taxon>dalbergioids sensu lato</taxon>
        <taxon>Dalbergieae</taxon>
        <taxon>Pterocarpus clade</taxon>
        <taxon>Stylosanthes</taxon>
    </lineage>
</organism>
<accession>A0ABU6XEE3</accession>
<evidence type="ECO:0000256" key="2">
    <source>
        <dbReference type="SAM" id="Phobius"/>
    </source>
</evidence>